<dbReference type="Proteomes" id="UP000675880">
    <property type="component" value="Unassembled WGS sequence"/>
</dbReference>
<sequence>MERISSASSENVRRGRCAPVPGAHRVLKSNEWEGCPAPAQKRGTARERGAERWTQLNSQYPLTSSARSVPDECRSCPAVQQRTIFTLCLARDTQRGIGLRAKARQGNVRSTEVTDTVGGIVYTMKRTFDLLELEMGTLCHEIVE</sequence>
<dbReference type="EMBL" id="CAJNBJ010000016">
    <property type="protein sequence ID" value="CAE6750106.1"/>
    <property type="molecule type" value="Genomic_DNA"/>
</dbReference>
<comment type="caution">
    <text evidence="2">The sequence shown here is derived from an EMBL/GenBank/DDBJ whole genome shotgun (WGS) entry which is preliminary data.</text>
</comment>
<feature type="compositionally biased region" description="Polar residues" evidence="1">
    <location>
        <begin position="54"/>
        <end position="67"/>
    </location>
</feature>
<reference evidence="2 3" key="1">
    <citation type="submission" date="2021-02" db="EMBL/GenBank/DDBJ databases">
        <authorList>
            <person name="Han P."/>
        </authorList>
    </citation>
    <scope>NUCLEOTIDE SEQUENCE [LARGE SCALE GENOMIC DNA]</scope>
    <source>
        <strain evidence="2">Candidatus Nitrospira sp. ZN2</strain>
    </source>
</reference>
<evidence type="ECO:0000313" key="2">
    <source>
        <dbReference type="EMBL" id="CAE6750106.1"/>
    </source>
</evidence>
<accession>A0ABN7LGX1</accession>
<gene>
    <name evidence="2" type="ORF">NSPZN2_30129</name>
</gene>
<name>A0ABN7LGX1_9BACT</name>
<evidence type="ECO:0000313" key="3">
    <source>
        <dbReference type="Proteomes" id="UP000675880"/>
    </source>
</evidence>
<organism evidence="2 3">
    <name type="scientific">Nitrospira defluvii</name>
    <dbReference type="NCBI Taxonomy" id="330214"/>
    <lineage>
        <taxon>Bacteria</taxon>
        <taxon>Pseudomonadati</taxon>
        <taxon>Nitrospirota</taxon>
        <taxon>Nitrospiria</taxon>
        <taxon>Nitrospirales</taxon>
        <taxon>Nitrospiraceae</taxon>
        <taxon>Nitrospira</taxon>
    </lineage>
</organism>
<proteinExistence type="predicted"/>
<feature type="region of interest" description="Disordered" evidence="1">
    <location>
        <begin position="34"/>
        <end position="68"/>
    </location>
</feature>
<evidence type="ECO:0000256" key="1">
    <source>
        <dbReference type="SAM" id="MobiDB-lite"/>
    </source>
</evidence>
<protein>
    <submittedName>
        <fullName evidence="2">Uncharacterized protein</fullName>
    </submittedName>
</protein>
<keyword evidence="3" id="KW-1185">Reference proteome</keyword>